<keyword evidence="3" id="KW-1185">Reference proteome</keyword>
<proteinExistence type="predicted"/>
<feature type="region of interest" description="Disordered" evidence="1">
    <location>
        <begin position="120"/>
        <end position="159"/>
    </location>
</feature>
<evidence type="ECO:0000313" key="3">
    <source>
        <dbReference type="Proteomes" id="UP000217446"/>
    </source>
</evidence>
<feature type="region of interest" description="Disordered" evidence="1">
    <location>
        <begin position="84"/>
        <end position="104"/>
    </location>
</feature>
<feature type="compositionally biased region" description="Basic residues" evidence="1">
    <location>
        <begin position="87"/>
        <end position="101"/>
    </location>
</feature>
<organism evidence="2 3">
    <name type="scientific">Streptomyces olivochromogenes</name>
    <dbReference type="NCBI Taxonomy" id="1963"/>
    <lineage>
        <taxon>Bacteria</taxon>
        <taxon>Bacillati</taxon>
        <taxon>Actinomycetota</taxon>
        <taxon>Actinomycetes</taxon>
        <taxon>Kitasatosporales</taxon>
        <taxon>Streptomycetaceae</taxon>
        <taxon>Streptomyces</taxon>
    </lineage>
</organism>
<comment type="caution">
    <text evidence="2">The sequence shown here is derived from an EMBL/GenBank/DDBJ whole genome shotgun (WGS) entry which is preliminary data.</text>
</comment>
<dbReference type="EMBL" id="BDQI01000074">
    <property type="protein sequence ID" value="GAX58951.1"/>
    <property type="molecule type" value="Genomic_DNA"/>
</dbReference>
<feature type="compositionally biased region" description="Low complexity" evidence="1">
    <location>
        <begin position="31"/>
        <end position="41"/>
    </location>
</feature>
<dbReference type="AlphaFoldDB" id="A0A286PHC2"/>
<gene>
    <name evidence="2" type="ORF">SO3561_10526</name>
</gene>
<sequence>MALSPSSGGLVPLPAVRQAARARSSPLTRTPAGRPAYRAPPCGRCRAPGRPRSWDRPCLITVFSSAGLSHAALVRAGTRLGGEGLRHAARRHPRTRRRRAGRLAPASRGLRLPACIRTARPGRCSAAPPSRGRRGSSDWPRREGVSGRTGGRGEVAGPALGLAVRRWPWTGSLRRHPDRDRNATLTGTGTGSWRPARTGADRSNGTKRRRATGRQGQAVRDRRWCGRRGRGADGGRIQNRGGSRPGSREDWSAR</sequence>
<evidence type="ECO:0000256" key="1">
    <source>
        <dbReference type="SAM" id="MobiDB-lite"/>
    </source>
</evidence>
<reference evidence="3" key="1">
    <citation type="submission" date="2017-05" db="EMBL/GenBank/DDBJ databases">
        <title>Streptomyces olivochromogenes NBRC 3561 whole genome shotgun sequence.</title>
        <authorList>
            <person name="Dohra H."/>
            <person name="Kodani S."/>
        </authorList>
    </citation>
    <scope>NUCLEOTIDE SEQUENCE [LARGE SCALE GENOMIC DNA]</scope>
    <source>
        <strain evidence="3">NBRC 3561</strain>
    </source>
</reference>
<dbReference type="Proteomes" id="UP000217446">
    <property type="component" value="Unassembled WGS sequence"/>
</dbReference>
<feature type="region of interest" description="Disordered" evidence="1">
    <location>
        <begin position="1"/>
        <end position="41"/>
    </location>
</feature>
<evidence type="ECO:0000313" key="2">
    <source>
        <dbReference type="EMBL" id="GAX58951.1"/>
    </source>
</evidence>
<accession>A0A286PHC2</accession>
<feature type="compositionally biased region" description="Basic and acidic residues" evidence="1">
    <location>
        <begin position="135"/>
        <end position="145"/>
    </location>
</feature>
<name>A0A286PHC2_STROL</name>
<protein>
    <submittedName>
        <fullName evidence="2">Uncharacterized protein</fullName>
    </submittedName>
</protein>
<feature type="region of interest" description="Disordered" evidence="1">
    <location>
        <begin position="172"/>
        <end position="254"/>
    </location>
</feature>